<dbReference type="EMBL" id="CP048999">
    <property type="protein sequence ID" value="QID83505.1"/>
    <property type="molecule type" value="Genomic_DNA"/>
</dbReference>
<dbReference type="OrthoDB" id="5511210at2759"/>
<dbReference type="SUPFAM" id="SSF49764">
    <property type="entry name" value="HSP20-like chaperones"/>
    <property type="match status" value="1"/>
</dbReference>
<sequence>MSFYQPSLSLYDILNALSNQGGLREQQEPPRQTQRPQRHYPHHGQSHAGGHHPHHHHPLYNRYNGPPSSYYYQFPGQAHYYSPEYGCDDESGYEEDQDEDMVDNGRNYGEEQQESGRSRQYPSYYHSNAARNYSNDQQANSLNDLLTALIGVPPYEEVEPEVEAKAVEKENENGNGNENEKPQTWAPGEKSEEPKVETSGNNNNPPLEKPEASSKPPLNKKRSSFAHLQAPSPVPDPLQVSKPEGRMDLPFSPEVNIYDTKDTYVVVLALPGANSKAFHIDYHPSSHELLIKGKIEDRIGIDEKFLKITELKYGAFERTVKFPVLPRIKDEEIKATYNNGLLQIKVPKIVNDTEKPKPKKRIAIEEIPDEELEFEENPNPAEPN</sequence>
<keyword evidence="6" id="KW-1185">Reference proteome</keyword>
<evidence type="ECO:0000256" key="1">
    <source>
        <dbReference type="PROSITE-ProRule" id="PRU00285"/>
    </source>
</evidence>
<accession>A0A6C1E2Y9</accession>
<dbReference type="InterPro" id="IPR008978">
    <property type="entry name" value="HSP20-like_chaperone"/>
</dbReference>
<feature type="compositionally biased region" description="Acidic residues" evidence="3">
    <location>
        <begin position="366"/>
        <end position="376"/>
    </location>
</feature>
<dbReference type="AlphaFoldDB" id="A0A6C1E2Y9"/>
<evidence type="ECO:0000313" key="6">
    <source>
        <dbReference type="Proteomes" id="UP000501346"/>
    </source>
</evidence>
<feature type="region of interest" description="Disordered" evidence="3">
    <location>
        <begin position="167"/>
        <end position="247"/>
    </location>
</feature>
<evidence type="ECO:0000259" key="4">
    <source>
        <dbReference type="PROSITE" id="PS01031"/>
    </source>
</evidence>
<comment type="similarity">
    <text evidence="1 2">Belongs to the small heat shock protein (HSP20) family.</text>
</comment>
<feature type="region of interest" description="Disordered" evidence="3">
    <location>
        <begin position="355"/>
        <end position="384"/>
    </location>
</feature>
<reference evidence="5 6" key="1">
    <citation type="journal article" date="2019" name="BMC Genomics">
        <title>Chromosome level assembly and comparative genome analysis confirm lager-brewing yeasts originated from a single hybridization.</title>
        <authorList>
            <person name="Salazar A.N."/>
            <person name="Gorter de Vries A.R."/>
            <person name="van den Broek M."/>
            <person name="Brouwers N."/>
            <person name="de la Torre Cortes P."/>
            <person name="Kuijpers N.G.A."/>
            <person name="Daran J.G."/>
            <person name="Abeel T."/>
        </authorList>
    </citation>
    <scope>NUCLEOTIDE SEQUENCE [LARGE SCALE GENOMIC DNA]</scope>
    <source>
        <strain evidence="5 6">CBS 1483</strain>
    </source>
</reference>
<name>A0A6C1E2Y9_SACPS</name>
<evidence type="ECO:0000256" key="2">
    <source>
        <dbReference type="RuleBase" id="RU003616"/>
    </source>
</evidence>
<gene>
    <name evidence="5" type="primary">HSP42_2</name>
    <name evidence="5" type="ORF">GRS66_005971</name>
</gene>
<feature type="compositionally biased region" description="Basic residues" evidence="3">
    <location>
        <begin position="36"/>
        <end position="59"/>
    </location>
</feature>
<evidence type="ECO:0000313" key="5">
    <source>
        <dbReference type="EMBL" id="QID83505.1"/>
    </source>
</evidence>
<dbReference type="Proteomes" id="UP000501346">
    <property type="component" value="Chromosome SeII-SeIV"/>
</dbReference>
<feature type="region of interest" description="Disordered" evidence="3">
    <location>
        <begin position="82"/>
        <end position="121"/>
    </location>
</feature>
<evidence type="ECO:0000256" key="3">
    <source>
        <dbReference type="SAM" id="MobiDB-lite"/>
    </source>
</evidence>
<dbReference type="InterPro" id="IPR002068">
    <property type="entry name" value="A-crystallin/Hsp20_dom"/>
</dbReference>
<feature type="region of interest" description="Disordered" evidence="3">
    <location>
        <begin position="22"/>
        <end position="64"/>
    </location>
</feature>
<protein>
    <submittedName>
        <fullName evidence="5">Heat shock protein hsp42</fullName>
    </submittedName>
</protein>
<dbReference type="CDD" id="cd06464">
    <property type="entry name" value="ACD_sHsps-like"/>
    <property type="match status" value="1"/>
</dbReference>
<organism evidence="5 6">
    <name type="scientific">Saccharomyces pastorianus</name>
    <name type="common">Lager yeast</name>
    <name type="synonym">Saccharomyces cerevisiae x Saccharomyces eubayanus</name>
    <dbReference type="NCBI Taxonomy" id="27292"/>
    <lineage>
        <taxon>Eukaryota</taxon>
        <taxon>Fungi</taxon>
        <taxon>Dikarya</taxon>
        <taxon>Ascomycota</taxon>
        <taxon>Saccharomycotina</taxon>
        <taxon>Saccharomycetes</taxon>
        <taxon>Saccharomycetales</taxon>
        <taxon>Saccharomycetaceae</taxon>
        <taxon>Saccharomyces</taxon>
    </lineage>
</organism>
<dbReference type="Gene3D" id="2.60.40.790">
    <property type="match status" value="1"/>
</dbReference>
<feature type="domain" description="SHSP" evidence="4">
    <location>
        <begin position="246"/>
        <end position="365"/>
    </location>
</feature>
<keyword evidence="5" id="KW-0346">Stress response</keyword>
<feature type="compositionally biased region" description="Acidic residues" evidence="3">
    <location>
        <begin position="86"/>
        <end position="102"/>
    </location>
</feature>
<proteinExistence type="inferred from homology"/>
<dbReference type="PROSITE" id="PS01031">
    <property type="entry name" value="SHSP"/>
    <property type="match status" value="1"/>
</dbReference>
<dbReference type="Pfam" id="PF00011">
    <property type="entry name" value="HSP20"/>
    <property type="match status" value="1"/>
</dbReference>